<reference evidence="2" key="1">
    <citation type="submission" date="2020-07" db="EMBL/GenBank/DDBJ databases">
        <title>The High-quality genome of the commercially important snow crab, Chionoecetes opilio.</title>
        <authorList>
            <person name="Jeong J.-H."/>
            <person name="Ryu S."/>
        </authorList>
    </citation>
    <scope>NUCLEOTIDE SEQUENCE</scope>
    <source>
        <strain evidence="2">MADBK_172401_WGS</strain>
        <tissue evidence="2">Digestive gland</tissue>
    </source>
</reference>
<comment type="caution">
    <text evidence="2">The sequence shown here is derived from an EMBL/GenBank/DDBJ whole genome shotgun (WGS) entry which is preliminary data.</text>
</comment>
<evidence type="ECO:0000313" key="2">
    <source>
        <dbReference type="EMBL" id="KAG0720163.1"/>
    </source>
</evidence>
<dbReference type="Proteomes" id="UP000770661">
    <property type="component" value="Unassembled WGS sequence"/>
</dbReference>
<name>A0A8J4Y4P9_CHIOP</name>
<organism evidence="2 3">
    <name type="scientific">Chionoecetes opilio</name>
    <name type="common">Atlantic snow crab</name>
    <name type="synonym">Cancer opilio</name>
    <dbReference type="NCBI Taxonomy" id="41210"/>
    <lineage>
        <taxon>Eukaryota</taxon>
        <taxon>Metazoa</taxon>
        <taxon>Ecdysozoa</taxon>
        <taxon>Arthropoda</taxon>
        <taxon>Crustacea</taxon>
        <taxon>Multicrustacea</taxon>
        <taxon>Malacostraca</taxon>
        <taxon>Eumalacostraca</taxon>
        <taxon>Eucarida</taxon>
        <taxon>Decapoda</taxon>
        <taxon>Pleocyemata</taxon>
        <taxon>Brachyura</taxon>
        <taxon>Eubrachyura</taxon>
        <taxon>Majoidea</taxon>
        <taxon>Majidae</taxon>
        <taxon>Chionoecetes</taxon>
    </lineage>
</organism>
<protein>
    <submittedName>
        <fullName evidence="2">Uncharacterized protein</fullName>
    </submittedName>
</protein>
<sequence>MTDLPYPYAPPAKAATHLAKPRNNLRQQCWPACATEAIVTMGIHETLLSKGEDFPHSNFATPPPWSPPPITTSRHSPECPKSHWLFAALRLEMRQVMDDLSTPFSLTIFTDGSVDPATGAAGATFCERTSHETLAPNRRRQLPPG</sequence>
<dbReference type="AlphaFoldDB" id="A0A8J4Y4P9"/>
<feature type="compositionally biased region" description="Pro residues" evidence="1">
    <location>
        <begin position="61"/>
        <end position="70"/>
    </location>
</feature>
<dbReference type="EMBL" id="JACEEZ010013309">
    <property type="protein sequence ID" value="KAG0720163.1"/>
    <property type="molecule type" value="Genomic_DNA"/>
</dbReference>
<feature type="region of interest" description="Disordered" evidence="1">
    <location>
        <begin position="54"/>
        <end position="77"/>
    </location>
</feature>
<gene>
    <name evidence="2" type="ORF">GWK47_049017</name>
</gene>
<evidence type="ECO:0000256" key="1">
    <source>
        <dbReference type="SAM" id="MobiDB-lite"/>
    </source>
</evidence>
<keyword evidence="3" id="KW-1185">Reference proteome</keyword>
<proteinExistence type="predicted"/>
<evidence type="ECO:0000313" key="3">
    <source>
        <dbReference type="Proteomes" id="UP000770661"/>
    </source>
</evidence>
<accession>A0A8J4Y4P9</accession>